<protein>
    <submittedName>
        <fullName evidence="4">Carboxylesterase type B domain-containing protein</fullName>
    </submittedName>
</protein>
<dbReference type="InterPro" id="IPR002018">
    <property type="entry name" value="CarbesteraseB"/>
</dbReference>
<dbReference type="InterPro" id="IPR019819">
    <property type="entry name" value="Carboxylesterase_B_CS"/>
</dbReference>
<dbReference type="InterPro" id="IPR029058">
    <property type="entry name" value="AB_hydrolase_fold"/>
</dbReference>
<evidence type="ECO:0000313" key="3">
    <source>
        <dbReference type="Proteomes" id="UP000887578"/>
    </source>
</evidence>
<accession>A0A914PL58</accession>
<dbReference type="WBParaSite" id="PDA_v2.g19173.t1">
    <property type="protein sequence ID" value="PDA_v2.g19173.t1"/>
    <property type="gene ID" value="PDA_v2.g19173"/>
</dbReference>
<dbReference type="Proteomes" id="UP000887578">
    <property type="component" value="Unplaced"/>
</dbReference>
<dbReference type="PROSITE" id="PS00941">
    <property type="entry name" value="CARBOXYLESTERASE_B_2"/>
    <property type="match status" value="1"/>
</dbReference>
<dbReference type="Gene3D" id="3.40.50.1820">
    <property type="entry name" value="alpha/beta hydrolase"/>
    <property type="match status" value="1"/>
</dbReference>
<name>A0A914PL58_9BILA</name>
<feature type="signal peptide" evidence="1">
    <location>
        <begin position="1"/>
        <end position="18"/>
    </location>
</feature>
<dbReference type="Pfam" id="PF00135">
    <property type="entry name" value="COesterase"/>
    <property type="match status" value="1"/>
</dbReference>
<reference evidence="4" key="1">
    <citation type="submission" date="2022-11" db="UniProtKB">
        <authorList>
            <consortium name="WormBaseParasite"/>
        </authorList>
    </citation>
    <scope>IDENTIFICATION</scope>
</reference>
<dbReference type="SUPFAM" id="SSF53474">
    <property type="entry name" value="alpha/beta-Hydrolases"/>
    <property type="match status" value="1"/>
</dbReference>
<evidence type="ECO:0000259" key="2">
    <source>
        <dbReference type="Pfam" id="PF00135"/>
    </source>
</evidence>
<dbReference type="PANTHER" id="PTHR11559">
    <property type="entry name" value="CARBOXYLESTERASE"/>
    <property type="match status" value="1"/>
</dbReference>
<evidence type="ECO:0000256" key="1">
    <source>
        <dbReference type="SAM" id="SignalP"/>
    </source>
</evidence>
<sequence length="344" mass="37652">MKSFAKVLLLFLFLKVNCEPPDPIVSTEYGEIEGIIYTTSKGFRAEAFLGIPYAQPPINELRFEKSLPPIPWKTPLKAKTIGTPCSTYSDIFGPNSEDCLTLNILKPKSHPHNPNGYPVMVSIHAGAFIYSSAEFFPYKKAIETLVSHGIIVITINYRLGPFGFFTTGDSNAPGNYGLWDQVEALKFIQKVIPAFMGNPKAVTIFGSSAGGASCSWLSISPTTKDLFNRAIIMSGSASAPWASAEDDLIDSSLKLITAANCSKSENIKECLKSKSTAEIKAATSSFLDHGLLRTDSINFGYFYPRFDNDFVKASNLKEAIKKAPKKANLQGICSQEYNSFVTFT</sequence>
<proteinExistence type="predicted"/>
<keyword evidence="1" id="KW-0732">Signal</keyword>
<organism evidence="3 4">
    <name type="scientific">Panagrolaimus davidi</name>
    <dbReference type="NCBI Taxonomy" id="227884"/>
    <lineage>
        <taxon>Eukaryota</taxon>
        <taxon>Metazoa</taxon>
        <taxon>Ecdysozoa</taxon>
        <taxon>Nematoda</taxon>
        <taxon>Chromadorea</taxon>
        <taxon>Rhabditida</taxon>
        <taxon>Tylenchina</taxon>
        <taxon>Panagrolaimomorpha</taxon>
        <taxon>Panagrolaimoidea</taxon>
        <taxon>Panagrolaimidae</taxon>
        <taxon>Panagrolaimus</taxon>
    </lineage>
</organism>
<feature type="chain" id="PRO_5037226140" evidence="1">
    <location>
        <begin position="19"/>
        <end position="344"/>
    </location>
</feature>
<evidence type="ECO:0000313" key="4">
    <source>
        <dbReference type="WBParaSite" id="PDA_v2.g19173.t1"/>
    </source>
</evidence>
<feature type="domain" description="Carboxylesterase type B" evidence="2">
    <location>
        <begin position="22"/>
        <end position="342"/>
    </location>
</feature>
<keyword evidence="3" id="KW-1185">Reference proteome</keyword>
<dbReference type="AlphaFoldDB" id="A0A914PL58"/>
<dbReference type="InterPro" id="IPR050309">
    <property type="entry name" value="Type-B_Carboxylest/Lipase"/>
</dbReference>